<sequence length="131" mass="14479">MAKNVFNFKDTVGIVGGIILTGYMDGTPIEAEKNEDTYTQHVGADGKVTYNESNDETGTFTITLKQDSSVLPALEALRKSKESFNVSFTDTKRGKRVSGEDCRFQKNAPFSRGAEIEGVEYTILAAYYKED</sequence>
<dbReference type="RefSeq" id="WP_322610739.1">
    <property type="nucleotide sequence ID" value="NZ_JAXLNX010000005.1"/>
</dbReference>
<reference evidence="1 2" key="1">
    <citation type="submission" date="2023-12" db="EMBL/GenBank/DDBJ databases">
        <title>Genome comparison identifies genes involved in endophytic behavior of Lysinibacillus irui and provides insights into its role as a plant-growth promoting bacterium.</title>
        <authorList>
            <person name="Hilario S."/>
            <person name="Matos I."/>
            <person name="Goncalves M.F.M."/>
            <person name="Pardo C.A."/>
            <person name="Santos M.J."/>
        </authorList>
    </citation>
    <scope>NUCLEOTIDE SEQUENCE [LARGE SCALE GENOMIC DNA]</scope>
    <source>
        <strain evidence="1 2">B3</strain>
    </source>
</reference>
<proteinExistence type="predicted"/>
<organism evidence="1 2">
    <name type="scientific">Lysinibacillus irui</name>
    <dbReference type="NCBI Taxonomy" id="2998077"/>
    <lineage>
        <taxon>Bacteria</taxon>
        <taxon>Bacillati</taxon>
        <taxon>Bacillota</taxon>
        <taxon>Bacilli</taxon>
        <taxon>Bacillales</taxon>
        <taxon>Bacillaceae</taxon>
        <taxon>Lysinibacillus</taxon>
    </lineage>
</organism>
<protein>
    <submittedName>
        <fullName evidence="1">Phage protein</fullName>
    </submittedName>
</protein>
<evidence type="ECO:0000313" key="2">
    <source>
        <dbReference type="Proteomes" id="UP001289615"/>
    </source>
</evidence>
<keyword evidence="2" id="KW-1185">Reference proteome</keyword>
<evidence type="ECO:0000313" key="1">
    <source>
        <dbReference type="EMBL" id="MEA0975540.1"/>
    </source>
</evidence>
<gene>
    <name evidence="1" type="ORF">U6C28_04450</name>
</gene>
<dbReference type="EMBL" id="JAXUIA010000002">
    <property type="protein sequence ID" value="MEA0975540.1"/>
    <property type="molecule type" value="Genomic_DNA"/>
</dbReference>
<name>A0ABU5NHM7_9BACI</name>
<comment type="caution">
    <text evidence="1">The sequence shown here is derived from an EMBL/GenBank/DDBJ whole genome shotgun (WGS) entry which is preliminary data.</text>
</comment>
<dbReference type="InterPro" id="IPR021695">
    <property type="entry name" value="Phage_KPP10_Orf10"/>
</dbReference>
<dbReference type="Proteomes" id="UP001289615">
    <property type="component" value="Unassembled WGS sequence"/>
</dbReference>
<accession>A0ABU5NHM7</accession>
<dbReference type="NCBIfam" id="NF047581">
    <property type="entry name" value="gp105_phage_fam"/>
    <property type="match status" value="1"/>
</dbReference>
<dbReference type="Pfam" id="PF11681">
    <property type="entry name" value="Phage_Tube_PhiTE"/>
    <property type="match status" value="1"/>
</dbReference>